<dbReference type="Gene3D" id="1.25.40.20">
    <property type="entry name" value="Ankyrin repeat-containing domain"/>
    <property type="match status" value="2"/>
</dbReference>
<dbReference type="PANTHER" id="PTHR12393:SF6">
    <property type="entry name" value="SPHINGOMYELIN PHOSPHODIESTERASE 2"/>
    <property type="match status" value="1"/>
</dbReference>
<dbReference type="GO" id="GO:0004620">
    <property type="term" value="F:phospholipase activity"/>
    <property type="evidence" value="ECO:0007669"/>
    <property type="project" value="TreeGrafter"/>
</dbReference>
<dbReference type="InterPro" id="IPR036770">
    <property type="entry name" value="Ankyrin_rpt-contain_sf"/>
</dbReference>
<reference evidence="2" key="1">
    <citation type="journal article" date="2016" name="Nat. Commun.">
        <title>The Gonium pectorale genome demonstrates co-option of cell cycle regulation during the evolution of multicellularity.</title>
        <authorList>
            <person name="Hanschen E.R."/>
            <person name="Marriage T.N."/>
            <person name="Ferris P.J."/>
            <person name="Hamaji T."/>
            <person name="Toyoda A."/>
            <person name="Fujiyama A."/>
            <person name="Neme R."/>
            <person name="Noguchi H."/>
            <person name="Minakuchi Y."/>
            <person name="Suzuki M."/>
            <person name="Kawai-Toyooka H."/>
            <person name="Smith D.R."/>
            <person name="Sparks H."/>
            <person name="Anderson J."/>
            <person name="Bakaric R."/>
            <person name="Luria V."/>
            <person name="Karger A."/>
            <person name="Kirschner M.W."/>
            <person name="Durand P.M."/>
            <person name="Michod R.E."/>
            <person name="Nozaki H."/>
            <person name="Olson B.J."/>
        </authorList>
    </citation>
    <scope>NUCLEOTIDE SEQUENCE [LARGE SCALE GENOMIC DNA]</scope>
    <source>
        <strain evidence="2">NIES-2863</strain>
    </source>
</reference>
<dbReference type="GO" id="GO:0030149">
    <property type="term" value="P:sphingolipid catabolic process"/>
    <property type="evidence" value="ECO:0007669"/>
    <property type="project" value="TreeGrafter"/>
</dbReference>
<dbReference type="STRING" id="33097.A0A150G524"/>
<dbReference type="SUPFAM" id="SSF140860">
    <property type="entry name" value="Pseudo ankyrin repeat-like"/>
    <property type="match status" value="1"/>
</dbReference>
<evidence type="ECO:0000313" key="1">
    <source>
        <dbReference type="EMBL" id="KXZ44962.1"/>
    </source>
</evidence>
<dbReference type="PANTHER" id="PTHR12393">
    <property type="entry name" value="SPHINGOMYELIN PHOSPHODIESTERASE RELATED"/>
    <property type="match status" value="1"/>
</dbReference>
<name>A0A150G524_GONPE</name>
<proteinExistence type="predicted"/>
<dbReference type="EMBL" id="LSYV01000061">
    <property type="protein sequence ID" value="KXZ44962.1"/>
    <property type="molecule type" value="Genomic_DNA"/>
</dbReference>
<dbReference type="GO" id="GO:0016020">
    <property type="term" value="C:membrane"/>
    <property type="evidence" value="ECO:0007669"/>
    <property type="project" value="TreeGrafter"/>
</dbReference>
<keyword evidence="2" id="KW-1185">Reference proteome</keyword>
<dbReference type="GO" id="GO:0046513">
    <property type="term" value="P:ceramide biosynthetic process"/>
    <property type="evidence" value="ECO:0007669"/>
    <property type="project" value="TreeGrafter"/>
</dbReference>
<dbReference type="Proteomes" id="UP000075714">
    <property type="component" value="Unassembled WGS sequence"/>
</dbReference>
<evidence type="ECO:0000313" key="2">
    <source>
        <dbReference type="Proteomes" id="UP000075714"/>
    </source>
</evidence>
<dbReference type="GO" id="GO:0071944">
    <property type="term" value="C:cell periphery"/>
    <property type="evidence" value="ECO:0007669"/>
    <property type="project" value="TreeGrafter"/>
</dbReference>
<organism evidence="1 2">
    <name type="scientific">Gonium pectorale</name>
    <name type="common">Green alga</name>
    <dbReference type="NCBI Taxonomy" id="33097"/>
    <lineage>
        <taxon>Eukaryota</taxon>
        <taxon>Viridiplantae</taxon>
        <taxon>Chlorophyta</taxon>
        <taxon>core chlorophytes</taxon>
        <taxon>Chlorophyceae</taxon>
        <taxon>CS clade</taxon>
        <taxon>Chlamydomonadales</taxon>
        <taxon>Volvocaceae</taxon>
        <taxon>Gonium</taxon>
    </lineage>
</organism>
<accession>A0A150G524</accession>
<dbReference type="GO" id="GO:0005783">
    <property type="term" value="C:endoplasmic reticulum"/>
    <property type="evidence" value="ECO:0007669"/>
    <property type="project" value="TreeGrafter"/>
</dbReference>
<dbReference type="SUPFAM" id="SSF48403">
    <property type="entry name" value="Ankyrin repeat"/>
    <property type="match status" value="1"/>
</dbReference>
<protein>
    <submittedName>
        <fullName evidence="1">Uncharacterized protein</fullName>
    </submittedName>
</protein>
<dbReference type="OrthoDB" id="546672at2759"/>
<gene>
    <name evidence="1" type="ORF">GPECTOR_60g740</name>
</gene>
<comment type="caution">
    <text evidence="1">The sequence shown here is derived from an EMBL/GenBank/DDBJ whole genome shotgun (WGS) entry which is preliminary data.</text>
</comment>
<sequence length="578" mass="61503">MLHADGHIADSPGTTGWSQLPLSCLDYIAAFLPKSFVACTLRFVNKAAAEHFRRAEFMTVRISQPVPCHAFAWRWGSPGALRNLTLNQRRQLVCLTACSGAIPNLALALECTGCRLASDVFEAAAGSCSSTVADTLEWLQQRGCPKGRSLEAAARAGNMPACEWLLANGCAWGPGAVCVAARSGHSAVAEWLLQQRPRSGDAVDGGDAALMDAESMPIVAAAAAGCDLATLQRLHTQWLQQQGFGPGRPAPEHALPAQILAAAAASPTPDWAAKVEWLEAQGYRRRSEAFDAAAGCADGVERMAWLRRRGYAPWRAADQAVLAGNVAALRTLLPAGADASQIGLPYVAAAASQGWLGVLKLLAEHRRLADEIALTKAAVSGQLEVVAWLVEALGYARRLRPRHMHWAAQSGSVRLMAWLRERGCSWGEEAFAAAAGAVEATGGVAALAWLREQGCPWDARTFVRAAAVGSEEALEWLAEQGCPMGADGSAYVFAARNGDLHTLRCLRRLGCPWDPAGATLTACACSCSVDVLAWLLEAGCPVDWPKAERAAKSRRDGARAWLVEQRQRAAVAAEPPRE</sequence>
<dbReference type="AlphaFoldDB" id="A0A150G524"/>